<keyword evidence="1" id="KW-1133">Transmembrane helix</keyword>
<sequence>MTLRHPAERGGARRGWFARFAEVGSNLTASPLFFTFCLLLVAAFIAVHVAGLSLDWQHVAGDAMGALTLLLLALLKNAERRAEHAIQRKLDALATALRLQWTGEQDQARRCLEEAIGMEEQL</sequence>
<dbReference type="RefSeq" id="WP_158918912.1">
    <property type="nucleotide sequence ID" value="NZ_CP047020.1"/>
</dbReference>
<gene>
    <name evidence="2" type="ORF">GQF42_07755</name>
</gene>
<keyword evidence="1" id="KW-0812">Transmembrane</keyword>
<organism evidence="2 3">
    <name type="scientific">Streptomyces broussonetiae</name>
    <dbReference type="NCBI Taxonomy" id="2686304"/>
    <lineage>
        <taxon>Bacteria</taxon>
        <taxon>Bacillati</taxon>
        <taxon>Actinomycetota</taxon>
        <taxon>Actinomycetes</taxon>
        <taxon>Kitasatosporales</taxon>
        <taxon>Streptomycetaceae</taxon>
        <taxon>Streptomyces</taxon>
    </lineage>
</organism>
<dbReference type="AlphaFoldDB" id="A0A6I6MY46"/>
<dbReference type="GO" id="GO:0055085">
    <property type="term" value="P:transmembrane transport"/>
    <property type="evidence" value="ECO:0007669"/>
    <property type="project" value="InterPro"/>
</dbReference>
<feature type="transmembrane region" description="Helical" evidence="1">
    <location>
        <begin position="32"/>
        <end position="50"/>
    </location>
</feature>
<name>A0A6I6MY46_9ACTN</name>
<keyword evidence="1" id="KW-0472">Membrane</keyword>
<evidence type="ECO:0000256" key="1">
    <source>
        <dbReference type="SAM" id="Phobius"/>
    </source>
</evidence>
<accession>A0A6I6MY46</accession>
<protein>
    <recommendedName>
        <fullName evidence="4">Low affinity iron permease family protein</fullName>
    </recommendedName>
</protein>
<feature type="transmembrane region" description="Helical" evidence="1">
    <location>
        <begin position="56"/>
        <end position="75"/>
    </location>
</feature>
<dbReference type="EMBL" id="CP047020">
    <property type="protein sequence ID" value="QHA03179.1"/>
    <property type="molecule type" value="Genomic_DNA"/>
</dbReference>
<evidence type="ECO:0008006" key="4">
    <source>
        <dbReference type="Google" id="ProtNLM"/>
    </source>
</evidence>
<evidence type="ECO:0000313" key="3">
    <source>
        <dbReference type="Proteomes" id="UP000436138"/>
    </source>
</evidence>
<dbReference type="KEGG" id="sbro:GQF42_07755"/>
<dbReference type="InterPro" id="IPR007251">
    <property type="entry name" value="Iron_permease_Fet4"/>
</dbReference>
<evidence type="ECO:0000313" key="2">
    <source>
        <dbReference type="EMBL" id="QHA03179.1"/>
    </source>
</evidence>
<keyword evidence="3" id="KW-1185">Reference proteome</keyword>
<dbReference type="Pfam" id="PF04120">
    <property type="entry name" value="Iron_permease"/>
    <property type="match status" value="1"/>
</dbReference>
<reference evidence="2 3" key="1">
    <citation type="submission" date="2019-12" db="EMBL/GenBank/DDBJ databases">
        <title>Streptomyces sp. strain T44 isolated from rhizosphere soil of Broussonetia papyrifera.</title>
        <authorList>
            <person name="Mo P."/>
        </authorList>
    </citation>
    <scope>NUCLEOTIDE SEQUENCE [LARGE SCALE GENOMIC DNA]</scope>
    <source>
        <strain evidence="2 3">T44</strain>
    </source>
</reference>
<proteinExistence type="predicted"/>
<dbReference type="Proteomes" id="UP000436138">
    <property type="component" value="Chromosome"/>
</dbReference>